<sequence>MTNNHNGSSRMGVAAEHCGLDTIGMGLLHLPQTNAELPFEVNLESFQFPAGVEVFKGTFPDGGVYRLVRGEAGTIRVLYGNVELVPRIFEAHAHNDVYVEYFVRGEERVIRLFAFSNYHGHPAGYRIKTFLVDHSGPVECSDHAVSCFVCGPISLELNITPNTPMHPFVERKVLLDNGLFGYAYTLARKHRGYEVHPSRNYFKHPYMIGSIYYTLFTDEGVVPGTQPLEADSYIVRALFSDDHIQVHVLKPRSVKTYTIHPVRSAH</sequence>
<dbReference type="EMBL" id="BDSA01000002">
    <property type="protein sequence ID" value="GBE60676.1"/>
    <property type="molecule type" value="Genomic_DNA"/>
</dbReference>
<dbReference type="AlphaFoldDB" id="A0A2H6KCF1"/>
<proteinExistence type="predicted"/>
<protein>
    <submittedName>
        <fullName evidence="1">Spherical body protein, putative</fullName>
    </submittedName>
</protein>
<keyword evidence="2" id="KW-1185">Reference proteome</keyword>
<dbReference type="VEuPathDB" id="PiroplasmaDB:BOVATA_021690"/>
<evidence type="ECO:0000313" key="2">
    <source>
        <dbReference type="Proteomes" id="UP000236319"/>
    </source>
</evidence>
<comment type="caution">
    <text evidence="1">The sequence shown here is derived from an EMBL/GenBank/DDBJ whole genome shotgun (WGS) entry which is preliminary data.</text>
</comment>
<evidence type="ECO:0000313" key="1">
    <source>
        <dbReference type="EMBL" id="GBE60676.1"/>
    </source>
</evidence>
<gene>
    <name evidence="1" type="ORF">BOVATA_021690</name>
</gene>
<dbReference type="Proteomes" id="UP000236319">
    <property type="component" value="Unassembled WGS sequence"/>
</dbReference>
<organism evidence="1 2">
    <name type="scientific">Babesia ovata</name>
    <dbReference type="NCBI Taxonomy" id="189622"/>
    <lineage>
        <taxon>Eukaryota</taxon>
        <taxon>Sar</taxon>
        <taxon>Alveolata</taxon>
        <taxon>Apicomplexa</taxon>
        <taxon>Aconoidasida</taxon>
        <taxon>Piroplasmida</taxon>
        <taxon>Babesiidae</taxon>
        <taxon>Babesia</taxon>
    </lineage>
</organism>
<name>A0A2H6KCF1_9APIC</name>
<dbReference type="OrthoDB" id="364327at2759"/>
<reference evidence="1 2" key="1">
    <citation type="journal article" date="2017" name="BMC Genomics">
        <title>Whole-genome assembly of Babesia ovata and comparative genomics between closely related pathogens.</title>
        <authorList>
            <person name="Yamagishi J."/>
            <person name="Asada M."/>
            <person name="Hakimi H."/>
            <person name="Tanaka T.Q."/>
            <person name="Sugimoto C."/>
            <person name="Kawazu S."/>
        </authorList>
    </citation>
    <scope>NUCLEOTIDE SEQUENCE [LARGE SCALE GENOMIC DNA]</scope>
    <source>
        <strain evidence="1 2">Miyake</strain>
    </source>
</reference>
<accession>A0A2H6KCF1</accession>
<dbReference type="GeneID" id="39874446"/>
<dbReference type="RefSeq" id="XP_028866919.1">
    <property type="nucleotide sequence ID" value="XM_029011086.1"/>
</dbReference>